<gene>
    <name evidence="4" type="ORF">IPT68_02870</name>
</gene>
<keyword evidence="5" id="KW-1185">Reference proteome</keyword>
<reference evidence="4 5" key="1">
    <citation type="submission" date="2020-10" db="EMBL/GenBank/DDBJ databases">
        <title>Streptomyces chromofuscus complate genome analysis.</title>
        <authorList>
            <person name="Anwar N."/>
        </authorList>
    </citation>
    <scope>NUCLEOTIDE SEQUENCE [LARGE SCALE GENOMIC DNA]</scope>
    <source>
        <strain evidence="4 5">DSM 40273</strain>
    </source>
</reference>
<evidence type="ECO:0000259" key="3">
    <source>
        <dbReference type="Pfam" id="PF13581"/>
    </source>
</evidence>
<feature type="domain" description="Histidine kinase/HSP90-like ATPase" evidence="3">
    <location>
        <begin position="26"/>
        <end position="140"/>
    </location>
</feature>
<keyword evidence="4" id="KW-0547">Nucleotide-binding</keyword>
<dbReference type="InterPro" id="IPR050267">
    <property type="entry name" value="Anti-sigma-factor_SerPK"/>
</dbReference>
<keyword evidence="1" id="KW-0418">Kinase</keyword>
<dbReference type="GO" id="GO:0004674">
    <property type="term" value="F:protein serine/threonine kinase activity"/>
    <property type="evidence" value="ECO:0007669"/>
    <property type="project" value="UniProtKB-KW"/>
</dbReference>
<evidence type="ECO:0000313" key="5">
    <source>
        <dbReference type="Proteomes" id="UP000594008"/>
    </source>
</evidence>
<dbReference type="InterPro" id="IPR003594">
    <property type="entry name" value="HATPase_dom"/>
</dbReference>
<dbReference type="PANTHER" id="PTHR35526">
    <property type="entry name" value="ANTI-SIGMA-F FACTOR RSBW-RELATED"/>
    <property type="match status" value="1"/>
</dbReference>
<evidence type="ECO:0000256" key="2">
    <source>
        <dbReference type="SAM" id="MobiDB-lite"/>
    </source>
</evidence>
<dbReference type="Gene3D" id="3.30.565.10">
    <property type="entry name" value="Histidine kinase-like ATPase, C-terminal domain"/>
    <property type="match status" value="1"/>
</dbReference>
<keyword evidence="4" id="KW-0067">ATP-binding</keyword>
<evidence type="ECO:0000313" key="4">
    <source>
        <dbReference type="EMBL" id="QOV44961.1"/>
    </source>
</evidence>
<keyword evidence="1" id="KW-0723">Serine/threonine-protein kinase</keyword>
<dbReference type="KEGG" id="schf:IPT68_02870"/>
<dbReference type="Proteomes" id="UP000594008">
    <property type="component" value="Chromosome"/>
</dbReference>
<dbReference type="PANTHER" id="PTHR35526:SF3">
    <property type="entry name" value="ANTI-SIGMA-F FACTOR RSBW"/>
    <property type="match status" value="1"/>
</dbReference>
<dbReference type="Pfam" id="PF13581">
    <property type="entry name" value="HATPase_c_2"/>
    <property type="match status" value="1"/>
</dbReference>
<organism evidence="4 5">
    <name type="scientific">Streptomyces chromofuscus</name>
    <dbReference type="NCBI Taxonomy" id="42881"/>
    <lineage>
        <taxon>Bacteria</taxon>
        <taxon>Bacillati</taxon>
        <taxon>Actinomycetota</taxon>
        <taxon>Actinomycetes</taxon>
        <taxon>Kitasatosporales</taxon>
        <taxon>Streptomycetaceae</taxon>
        <taxon>Streptomyces</taxon>
    </lineage>
</organism>
<name>A0A7M2TCA3_STRCW</name>
<dbReference type="RefSeq" id="WP_189700743.1">
    <property type="nucleotide sequence ID" value="NZ_BMTA01000020.1"/>
</dbReference>
<dbReference type="EMBL" id="CP063374">
    <property type="protein sequence ID" value="QOV44961.1"/>
    <property type="molecule type" value="Genomic_DNA"/>
</dbReference>
<dbReference type="AlphaFoldDB" id="A0A7M2TCA3"/>
<dbReference type="GO" id="GO:0005524">
    <property type="term" value="F:ATP binding"/>
    <property type="evidence" value="ECO:0007669"/>
    <property type="project" value="UniProtKB-KW"/>
</dbReference>
<feature type="region of interest" description="Disordered" evidence="2">
    <location>
        <begin position="1"/>
        <end position="26"/>
    </location>
</feature>
<protein>
    <submittedName>
        <fullName evidence="4">ATP-binding protein</fullName>
    </submittedName>
</protein>
<proteinExistence type="predicted"/>
<keyword evidence="1" id="KW-0808">Transferase</keyword>
<sequence>MSAQQWTQPAGEPADQARPGRSGTCRPADVRRAVRHAVACRCRATGTRCDEEALSDALLVASELTSNAILHGGGVTGVDVDVVGHEVRVSVCDRSDRLPVAVAPVDEQGRRRAGGRGWPIVCRLSCDVRVADLPTGGKRITAAVPVF</sequence>
<dbReference type="InterPro" id="IPR036890">
    <property type="entry name" value="HATPase_C_sf"/>
</dbReference>
<dbReference type="SUPFAM" id="SSF55874">
    <property type="entry name" value="ATPase domain of HSP90 chaperone/DNA topoisomerase II/histidine kinase"/>
    <property type="match status" value="1"/>
</dbReference>
<accession>A0A7M2TCA3</accession>
<evidence type="ECO:0000256" key="1">
    <source>
        <dbReference type="ARBA" id="ARBA00022527"/>
    </source>
</evidence>